<keyword evidence="5" id="KW-1185">Reference proteome</keyword>
<dbReference type="SFLD" id="SFLDS00019">
    <property type="entry name" value="Glutathione_Transferase_(cytos"/>
    <property type="match status" value="1"/>
</dbReference>
<dbReference type="InterPro" id="IPR004046">
    <property type="entry name" value="GST_C"/>
</dbReference>
<dbReference type="PROSITE" id="PS50404">
    <property type="entry name" value="GST_NTER"/>
    <property type="match status" value="1"/>
</dbReference>
<accession>A0A179I4Z6</accession>
<comment type="caution">
    <text evidence="4">The sequence shown here is derived from an EMBL/GenBank/DDBJ whole genome shotgun (WGS) entry which is preliminary data.</text>
</comment>
<sequence>MSTPPYELIYAPFAPGRGEHIRLLLEEAGVTYTDTTSLGWDAALAANQELLKGRDGNPPYFAPPLFRHGDLIISQTSNILMYLGSKLGLAGSTAEDAFRVNALACTALDGLSDEVHATHHPISGTLYYEDQKDESTRASKVWINVRLPKFLAYWESVLASKGGPWLMGETFTYADIVLSQCIDGVKYAFPKAMAHLDEKSEYRRVFGHWEQVRARPRIAKYLASDKRQKYDNGIYRYCPDGDVVPETAAASV</sequence>
<dbReference type="SUPFAM" id="SSF52833">
    <property type="entry name" value="Thioredoxin-like"/>
    <property type="match status" value="1"/>
</dbReference>
<dbReference type="CDD" id="cd03192">
    <property type="entry name" value="GST_C_Sigma_like"/>
    <property type="match status" value="1"/>
</dbReference>
<dbReference type="InterPro" id="IPR040079">
    <property type="entry name" value="Glutathione_S-Trfase"/>
</dbReference>
<evidence type="ECO:0000259" key="3">
    <source>
        <dbReference type="PROSITE" id="PS50405"/>
    </source>
</evidence>
<evidence type="ECO:0008006" key="6">
    <source>
        <dbReference type="Google" id="ProtNLM"/>
    </source>
</evidence>
<evidence type="ECO:0000313" key="5">
    <source>
        <dbReference type="Proteomes" id="UP000243081"/>
    </source>
</evidence>
<dbReference type="PANTHER" id="PTHR11571:SF263">
    <property type="entry name" value="GLUTATHIONE S-TRANSFERASE"/>
    <property type="match status" value="1"/>
</dbReference>
<protein>
    <recommendedName>
        <fullName evidence="6">Glutathione S-transferase</fullName>
    </recommendedName>
</protein>
<proteinExistence type="inferred from homology"/>
<evidence type="ECO:0000256" key="1">
    <source>
        <dbReference type="ARBA" id="ARBA00007409"/>
    </source>
</evidence>
<dbReference type="Proteomes" id="UP000243081">
    <property type="component" value="Unassembled WGS sequence"/>
</dbReference>
<dbReference type="InterPro" id="IPR010987">
    <property type="entry name" value="Glutathione-S-Trfase_C-like"/>
</dbReference>
<dbReference type="GO" id="GO:0004364">
    <property type="term" value="F:glutathione transferase activity"/>
    <property type="evidence" value="ECO:0007669"/>
    <property type="project" value="TreeGrafter"/>
</dbReference>
<dbReference type="InterPro" id="IPR004045">
    <property type="entry name" value="Glutathione_S-Trfase_N"/>
</dbReference>
<dbReference type="SUPFAM" id="SSF47616">
    <property type="entry name" value="GST C-terminal domain-like"/>
    <property type="match status" value="1"/>
</dbReference>
<dbReference type="InterPro" id="IPR036249">
    <property type="entry name" value="Thioredoxin-like_sf"/>
</dbReference>
<dbReference type="PROSITE" id="PS50405">
    <property type="entry name" value="GST_CTER"/>
    <property type="match status" value="1"/>
</dbReference>
<dbReference type="InterPro" id="IPR036282">
    <property type="entry name" value="Glutathione-S-Trfase_C_sf"/>
</dbReference>
<organism evidence="4 5">
    <name type="scientific">Cordyceps confragosa</name>
    <name type="common">Lecanicillium lecanii</name>
    <dbReference type="NCBI Taxonomy" id="2714763"/>
    <lineage>
        <taxon>Eukaryota</taxon>
        <taxon>Fungi</taxon>
        <taxon>Dikarya</taxon>
        <taxon>Ascomycota</taxon>
        <taxon>Pezizomycotina</taxon>
        <taxon>Sordariomycetes</taxon>
        <taxon>Hypocreomycetidae</taxon>
        <taxon>Hypocreales</taxon>
        <taxon>Cordycipitaceae</taxon>
        <taxon>Akanthomyces</taxon>
    </lineage>
</organism>
<reference evidence="4 5" key="1">
    <citation type="submission" date="2016-03" db="EMBL/GenBank/DDBJ databases">
        <title>Fine-scale spatial genetic structure of a fungal parasite of coffee scale insects.</title>
        <authorList>
            <person name="Jackson D."/>
            <person name="Zemenick K.A."/>
            <person name="Malloure B."/>
            <person name="Quandt C.A."/>
            <person name="James T.Y."/>
        </authorList>
    </citation>
    <scope>NUCLEOTIDE SEQUENCE [LARGE SCALE GENOMIC DNA]</scope>
    <source>
        <strain evidence="4 5">UM487</strain>
    </source>
</reference>
<comment type="similarity">
    <text evidence="1">Belongs to the GST superfamily.</text>
</comment>
<evidence type="ECO:0000313" key="4">
    <source>
        <dbReference type="EMBL" id="OAQ97745.1"/>
    </source>
</evidence>
<dbReference type="AlphaFoldDB" id="A0A179I4Z6"/>
<dbReference type="Gene3D" id="3.40.30.10">
    <property type="entry name" value="Glutaredoxin"/>
    <property type="match status" value="1"/>
</dbReference>
<dbReference type="PANTHER" id="PTHR11571">
    <property type="entry name" value="GLUTATHIONE S-TRANSFERASE"/>
    <property type="match status" value="1"/>
</dbReference>
<dbReference type="OMA" id="FACPALK"/>
<dbReference type="EMBL" id="LUKN01003222">
    <property type="protein sequence ID" value="OAQ97745.1"/>
    <property type="molecule type" value="Genomic_DNA"/>
</dbReference>
<dbReference type="Pfam" id="PF14497">
    <property type="entry name" value="GST_C_3"/>
    <property type="match status" value="1"/>
</dbReference>
<dbReference type="GO" id="GO:0006749">
    <property type="term" value="P:glutathione metabolic process"/>
    <property type="evidence" value="ECO:0007669"/>
    <property type="project" value="TreeGrafter"/>
</dbReference>
<feature type="domain" description="GST C-terminal" evidence="3">
    <location>
        <begin position="93"/>
        <end position="232"/>
    </location>
</feature>
<name>A0A179I4Z6_CORDF</name>
<dbReference type="Gene3D" id="1.20.1050.10">
    <property type="match status" value="1"/>
</dbReference>
<dbReference type="OrthoDB" id="414243at2759"/>
<gene>
    <name evidence="4" type="ORF">LLEC1_00415</name>
</gene>
<evidence type="ECO:0000259" key="2">
    <source>
        <dbReference type="PROSITE" id="PS50404"/>
    </source>
</evidence>
<feature type="domain" description="GST N-terminal" evidence="2">
    <location>
        <begin position="5"/>
        <end position="91"/>
    </location>
</feature>
<dbReference type="InterPro" id="IPR050213">
    <property type="entry name" value="GST_superfamily"/>
</dbReference>